<protein>
    <submittedName>
        <fullName evidence="1">Uncharacterized protein</fullName>
    </submittedName>
</protein>
<keyword evidence="2" id="KW-1185">Reference proteome</keyword>
<name>A0ACD0P827_9BASI</name>
<dbReference type="Proteomes" id="UP000245626">
    <property type="component" value="Unassembled WGS sequence"/>
</dbReference>
<dbReference type="EMBL" id="KZ819692">
    <property type="protein sequence ID" value="PWN54201.1"/>
    <property type="molecule type" value="Genomic_DNA"/>
</dbReference>
<evidence type="ECO:0000313" key="1">
    <source>
        <dbReference type="EMBL" id="PWN54201.1"/>
    </source>
</evidence>
<reference evidence="1 2" key="1">
    <citation type="journal article" date="2018" name="Mol. Biol. Evol.">
        <title>Broad Genomic Sampling Reveals a Smut Pathogenic Ancestry of the Fungal Clade Ustilaginomycotina.</title>
        <authorList>
            <person name="Kijpornyongpan T."/>
            <person name="Mondo S.J."/>
            <person name="Barry K."/>
            <person name="Sandor L."/>
            <person name="Lee J."/>
            <person name="Lipzen A."/>
            <person name="Pangilinan J."/>
            <person name="LaButti K."/>
            <person name="Hainaut M."/>
            <person name="Henrissat B."/>
            <person name="Grigoriev I.V."/>
            <person name="Spatafora J.W."/>
            <person name="Aime M.C."/>
        </authorList>
    </citation>
    <scope>NUCLEOTIDE SEQUENCE [LARGE SCALE GENOMIC DNA]</scope>
    <source>
        <strain evidence="1 2">SA 807</strain>
    </source>
</reference>
<gene>
    <name evidence="1" type="ORF">IE53DRAFT_383225</name>
</gene>
<accession>A0ACD0P827</accession>
<proteinExistence type="predicted"/>
<sequence length="63" mass="6930">MTFNVWLIGAIVIGESISSKRMPKLVVLHAQKPFHPTTGSALGHYWFGRDLAPAEQDKGLACH</sequence>
<evidence type="ECO:0000313" key="2">
    <source>
        <dbReference type="Proteomes" id="UP000245626"/>
    </source>
</evidence>
<organism evidence="1 2">
    <name type="scientific">Violaceomyces palustris</name>
    <dbReference type="NCBI Taxonomy" id="1673888"/>
    <lineage>
        <taxon>Eukaryota</taxon>
        <taxon>Fungi</taxon>
        <taxon>Dikarya</taxon>
        <taxon>Basidiomycota</taxon>
        <taxon>Ustilaginomycotina</taxon>
        <taxon>Ustilaginomycetes</taxon>
        <taxon>Violaceomycetales</taxon>
        <taxon>Violaceomycetaceae</taxon>
        <taxon>Violaceomyces</taxon>
    </lineage>
</organism>